<evidence type="ECO:0000256" key="3">
    <source>
        <dbReference type="ARBA" id="ARBA00010417"/>
    </source>
</evidence>
<proteinExistence type="inferred from homology"/>
<keyword evidence="8" id="KW-0539">Nucleus</keyword>
<comment type="subcellular location">
    <subcellularLocation>
        <location evidence="2">Cytoplasm</location>
    </subcellularLocation>
    <subcellularLocation>
        <location evidence="1">Nucleus</location>
    </subcellularLocation>
</comment>
<dbReference type="PROSITE" id="PS50250">
    <property type="entry name" value="PCI"/>
    <property type="match status" value="1"/>
</dbReference>
<dbReference type="InterPro" id="IPR036388">
    <property type="entry name" value="WH-like_DNA-bd_sf"/>
</dbReference>
<gene>
    <name evidence="10" type="ORF">B0T20DRAFT_223304</name>
</gene>
<dbReference type="GO" id="GO:0005829">
    <property type="term" value="C:cytosol"/>
    <property type="evidence" value="ECO:0007669"/>
    <property type="project" value="TreeGrafter"/>
</dbReference>
<dbReference type="AlphaFoldDB" id="A0AAE0PCT2"/>
<accession>A0AAE0PCT2</accession>
<evidence type="ECO:0000256" key="1">
    <source>
        <dbReference type="ARBA" id="ARBA00004123"/>
    </source>
</evidence>
<comment type="similarity">
    <text evidence="3">Belongs to the CSN4 family.</text>
</comment>
<feature type="domain" description="PCI" evidence="9">
    <location>
        <begin position="217"/>
        <end position="387"/>
    </location>
</feature>
<evidence type="ECO:0000313" key="10">
    <source>
        <dbReference type="EMBL" id="KAK3397558.1"/>
    </source>
</evidence>
<dbReference type="Pfam" id="PF01399">
    <property type="entry name" value="PCI"/>
    <property type="match status" value="1"/>
</dbReference>
<dbReference type="InterPro" id="IPR054559">
    <property type="entry name" value="PSMD12-CSN4-like_N"/>
</dbReference>
<reference evidence="10" key="2">
    <citation type="submission" date="2023-07" db="EMBL/GenBank/DDBJ databases">
        <authorList>
            <consortium name="Lawrence Berkeley National Laboratory"/>
            <person name="Haridas S."/>
            <person name="Hensen N."/>
            <person name="Bonometti L."/>
            <person name="Westerberg I."/>
            <person name="Brannstrom I.O."/>
            <person name="Guillou S."/>
            <person name="Cros-Aarteil S."/>
            <person name="Calhoun S."/>
            <person name="Kuo A."/>
            <person name="Mondo S."/>
            <person name="Pangilinan J."/>
            <person name="Riley R."/>
            <person name="LaButti K."/>
            <person name="Andreopoulos B."/>
            <person name="Lipzen A."/>
            <person name="Chen C."/>
            <person name="Yanf M."/>
            <person name="Daum C."/>
            <person name="Ng V."/>
            <person name="Clum A."/>
            <person name="Steindorff A."/>
            <person name="Ohm R."/>
            <person name="Martin F."/>
            <person name="Silar P."/>
            <person name="Natvig D."/>
            <person name="Lalanne C."/>
            <person name="Gautier V."/>
            <person name="Ament-velasquez S.L."/>
            <person name="Kruys A."/>
            <person name="Hutchinson M.I."/>
            <person name="Powell A.J."/>
            <person name="Barry K."/>
            <person name="Miller A.N."/>
            <person name="Grigoriev I.V."/>
            <person name="Debuchy R."/>
            <person name="Gladieux P."/>
            <person name="Thoren M.H."/>
            <person name="Johannesson H."/>
        </authorList>
    </citation>
    <scope>NUCLEOTIDE SEQUENCE</scope>
    <source>
        <strain evidence="10">FGSC 1904</strain>
    </source>
</reference>
<evidence type="ECO:0000256" key="2">
    <source>
        <dbReference type="ARBA" id="ARBA00004496"/>
    </source>
</evidence>
<reference evidence="10" key="1">
    <citation type="journal article" date="2023" name="Mol. Phylogenet. Evol.">
        <title>Genome-scale phylogeny and comparative genomics of the fungal order Sordariales.</title>
        <authorList>
            <person name="Hensen N."/>
            <person name="Bonometti L."/>
            <person name="Westerberg I."/>
            <person name="Brannstrom I.O."/>
            <person name="Guillou S."/>
            <person name="Cros-Aarteil S."/>
            <person name="Calhoun S."/>
            <person name="Haridas S."/>
            <person name="Kuo A."/>
            <person name="Mondo S."/>
            <person name="Pangilinan J."/>
            <person name="Riley R."/>
            <person name="LaButti K."/>
            <person name="Andreopoulos B."/>
            <person name="Lipzen A."/>
            <person name="Chen C."/>
            <person name="Yan M."/>
            <person name="Daum C."/>
            <person name="Ng V."/>
            <person name="Clum A."/>
            <person name="Steindorff A."/>
            <person name="Ohm R.A."/>
            <person name="Martin F."/>
            <person name="Silar P."/>
            <person name="Natvig D.O."/>
            <person name="Lalanne C."/>
            <person name="Gautier V."/>
            <person name="Ament-Velasquez S.L."/>
            <person name="Kruys A."/>
            <person name="Hutchinson M.I."/>
            <person name="Powell A.J."/>
            <person name="Barry K."/>
            <person name="Miller A.N."/>
            <person name="Grigoriev I.V."/>
            <person name="Debuchy R."/>
            <person name="Gladieux P."/>
            <person name="Hiltunen Thoren M."/>
            <person name="Johannesson H."/>
        </authorList>
    </citation>
    <scope>NUCLEOTIDE SEQUENCE</scope>
    <source>
        <strain evidence="10">FGSC 1904</strain>
    </source>
</reference>
<keyword evidence="11" id="KW-1185">Reference proteome</keyword>
<evidence type="ECO:0000256" key="5">
    <source>
        <dbReference type="ARBA" id="ARBA00014881"/>
    </source>
</evidence>
<evidence type="ECO:0000256" key="8">
    <source>
        <dbReference type="ARBA" id="ARBA00023242"/>
    </source>
</evidence>
<dbReference type="Proteomes" id="UP001281003">
    <property type="component" value="Unassembled WGS sequence"/>
</dbReference>
<evidence type="ECO:0000313" key="11">
    <source>
        <dbReference type="Proteomes" id="UP001281003"/>
    </source>
</evidence>
<evidence type="ECO:0000256" key="4">
    <source>
        <dbReference type="ARBA" id="ARBA00011098"/>
    </source>
</evidence>
<comment type="subunit">
    <text evidence="4">Component of the COP9 signalosome (CSN) complex.</text>
</comment>
<dbReference type="SUPFAM" id="SSF46785">
    <property type="entry name" value="Winged helix' DNA-binding domain"/>
    <property type="match status" value="1"/>
</dbReference>
<organism evidence="10 11">
    <name type="scientific">Sordaria brevicollis</name>
    <dbReference type="NCBI Taxonomy" id="83679"/>
    <lineage>
        <taxon>Eukaryota</taxon>
        <taxon>Fungi</taxon>
        <taxon>Dikarya</taxon>
        <taxon>Ascomycota</taxon>
        <taxon>Pezizomycotina</taxon>
        <taxon>Sordariomycetes</taxon>
        <taxon>Sordariomycetidae</taxon>
        <taxon>Sordariales</taxon>
        <taxon>Sordariaceae</taxon>
        <taxon>Sordaria</taxon>
    </lineage>
</organism>
<dbReference type="InterPro" id="IPR000717">
    <property type="entry name" value="PCI_dom"/>
</dbReference>
<comment type="caution">
    <text evidence="10">The sequence shown here is derived from an EMBL/GenBank/DDBJ whole genome shotgun (WGS) entry which is preliminary data.</text>
</comment>
<dbReference type="InterPro" id="IPR040134">
    <property type="entry name" value="PSMD12/CSN4"/>
</dbReference>
<sequence>MVSSNVAELISGLQGSSPTERPDHYKTIIHLITTSPDKSNFAVDLKAVTDAIFQDSLGVVATRSLVIELINAVKSLSPSSTGATTSISEETANIWLDVGKAIQEHIQSNPTLSTSLVDQTALIYEEIIATAYESQDEFTQAAKTLATIPLDSSQRRVSDSYKAEVWIRIIRNYLEDDDATNAETYLNKLKNIIHNVADANPVLNLHFKLSAARIQDSNRQFLAAAQSYYEISLFPALAEDERLHTLSMAIKCAVLAPAGPPRSRVLGRLYKDDRSVSLEEYGILEKMFLDRLLARAEVDKFAQGLAAHQLATTSDGSTVLAKAMVEHNLLAVSRLYRNIGFDALGSWLGLDSGNKAEEITARMIEQGRLAGSIDQIDRIIYFESGLVEASGEKGSGKAEVPVGREMRRQDAMVQALAEDLERITDDLSAEFPQLVAAGVPGN</sequence>
<dbReference type="EMBL" id="JAUTDP010000007">
    <property type="protein sequence ID" value="KAK3397558.1"/>
    <property type="molecule type" value="Genomic_DNA"/>
</dbReference>
<protein>
    <recommendedName>
        <fullName evidence="5">COP9 signalosome complex subunit 4</fullName>
    </recommendedName>
</protein>
<dbReference type="PANTHER" id="PTHR10855">
    <property type="entry name" value="26S PROTEASOME NON-ATPASE REGULATORY SUBUNIT 12/COP9 SIGNALOSOME COMPLEX SUBUNIT 4"/>
    <property type="match status" value="1"/>
</dbReference>
<dbReference type="SMART" id="SM00088">
    <property type="entry name" value="PINT"/>
    <property type="match status" value="1"/>
</dbReference>
<evidence type="ECO:0000256" key="6">
    <source>
        <dbReference type="ARBA" id="ARBA00022490"/>
    </source>
</evidence>
<keyword evidence="7" id="KW-0736">Signalosome</keyword>
<dbReference type="InterPro" id="IPR036390">
    <property type="entry name" value="WH_DNA-bd_sf"/>
</dbReference>
<dbReference type="GO" id="GO:0008180">
    <property type="term" value="C:COP9 signalosome"/>
    <property type="evidence" value="ECO:0007669"/>
    <property type="project" value="UniProtKB-KW"/>
</dbReference>
<dbReference type="Pfam" id="PF22241">
    <property type="entry name" value="PSMD12-CSN4_N"/>
    <property type="match status" value="1"/>
</dbReference>
<dbReference type="Gene3D" id="1.10.10.10">
    <property type="entry name" value="Winged helix-like DNA-binding domain superfamily/Winged helix DNA-binding domain"/>
    <property type="match status" value="1"/>
</dbReference>
<evidence type="ECO:0000259" key="9">
    <source>
        <dbReference type="PROSITE" id="PS50250"/>
    </source>
</evidence>
<dbReference type="PANTHER" id="PTHR10855:SF2">
    <property type="entry name" value="COP9 SIGNALOSOME COMPLEX SUBUNIT 4"/>
    <property type="match status" value="1"/>
</dbReference>
<dbReference type="FunFam" id="1.10.10.10:FF:000190">
    <property type="entry name" value="COP9 signalosome complex subunit 4"/>
    <property type="match status" value="1"/>
</dbReference>
<name>A0AAE0PCT2_SORBR</name>
<evidence type="ECO:0000256" key="7">
    <source>
        <dbReference type="ARBA" id="ARBA00022790"/>
    </source>
</evidence>
<keyword evidence="6" id="KW-0963">Cytoplasm</keyword>